<name>A0A3B1CEK1_9ZZZZ</name>
<dbReference type="EMBL" id="UOGE01000063">
    <property type="protein sequence ID" value="VAX21090.1"/>
    <property type="molecule type" value="Genomic_DNA"/>
</dbReference>
<dbReference type="AlphaFoldDB" id="A0A3B1CEK1"/>
<sequence length="54" mass="5956">MGMLGIVVNGVIAVSLCIIGCYPVKKNENIFLTRKTLDLAGAGRCFLKRRLLYL</sequence>
<reference evidence="1" key="1">
    <citation type="submission" date="2018-06" db="EMBL/GenBank/DDBJ databases">
        <authorList>
            <person name="Zhirakovskaya E."/>
        </authorList>
    </citation>
    <scope>NUCLEOTIDE SEQUENCE</scope>
</reference>
<accession>A0A3B1CEK1</accession>
<organism evidence="1">
    <name type="scientific">hydrothermal vent metagenome</name>
    <dbReference type="NCBI Taxonomy" id="652676"/>
    <lineage>
        <taxon>unclassified sequences</taxon>
        <taxon>metagenomes</taxon>
        <taxon>ecological metagenomes</taxon>
    </lineage>
</organism>
<protein>
    <submittedName>
        <fullName evidence="1">Uncharacterized protein</fullName>
    </submittedName>
</protein>
<proteinExistence type="predicted"/>
<gene>
    <name evidence="1" type="ORF">MNBD_NITROSPINAE02-498</name>
</gene>
<evidence type="ECO:0000313" key="1">
    <source>
        <dbReference type="EMBL" id="VAX21090.1"/>
    </source>
</evidence>